<dbReference type="AlphaFoldDB" id="A0A453DD54"/>
<keyword evidence="2" id="KW-1185">Reference proteome</keyword>
<protein>
    <submittedName>
        <fullName evidence="1">Uncharacterized protein</fullName>
    </submittedName>
</protein>
<accession>A0A453DD54</accession>
<name>A0A453DD54_AEGTS</name>
<reference evidence="2" key="2">
    <citation type="journal article" date="2017" name="Nat. Plants">
        <title>The Aegilops tauschii genome reveals multiple impacts of transposons.</title>
        <authorList>
            <person name="Zhao G."/>
            <person name="Zou C."/>
            <person name="Li K."/>
            <person name="Wang K."/>
            <person name="Li T."/>
            <person name="Gao L."/>
            <person name="Zhang X."/>
            <person name="Wang H."/>
            <person name="Yang Z."/>
            <person name="Liu X."/>
            <person name="Jiang W."/>
            <person name="Mao L."/>
            <person name="Kong X."/>
            <person name="Jiao Y."/>
            <person name="Jia J."/>
        </authorList>
    </citation>
    <scope>NUCLEOTIDE SEQUENCE [LARGE SCALE GENOMIC DNA]</scope>
    <source>
        <strain evidence="2">cv. AL8/78</strain>
    </source>
</reference>
<proteinExistence type="predicted"/>
<reference evidence="1" key="4">
    <citation type="submission" date="2019-03" db="UniProtKB">
        <authorList>
            <consortium name="EnsemblPlants"/>
        </authorList>
    </citation>
    <scope>IDENTIFICATION</scope>
</reference>
<sequence length="41" mass="4730">EILVLEMDKMDVSITKISLYTTICRTSISGRREYICFPCIS</sequence>
<dbReference type="Proteomes" id="UP000015105">
    <property type="component" value="Chromosome 2D"/>
</dbReference>
<dbReference type="EnsemblPlants" id="AET2Gv21191300.35">
    <property type="protein sequence ID" value="AET2Gv21191300.35"/>
    <property type="gene ID" value="AET2Gv21191300"/>
</dbReference>
<reference evidence="1" key="3">
    <citation type="journal article" date="2017" name="Nature">
        <title>Genome sequence of the progenitor of the wheat D genome Aegilops tauschii.</title>
        <authorList>
            <person name="Luo M.C."/>
            <person name="Gu Y.Q."/>
            <person name="Puiu D."/>
            <person name="Wang H."/>
            <person name="Twardziok S.O."/>
            <person name="Deal K.R."/>
            <person name="Huo N."/>
            <person name="Zhu T."/>
            <person name="Wang L."/>
            <person name="Wang Y."/>
            <person name="McGuire P.E."/>
            <person name="Liu S."/>
            <person name="Long H."/>
            <person name="Ramasamy R.K."/>
            <person name="Rodriguez J.C."/>
            <person name="Van S.L."/>
            <person name="Yuan L."/>
            <person name="Wang Z."/>
            <person name="Xia Z."/>
            <person name="Xiao L."/>
            <person name="Anderson O.D."/>
            <person name="Ouyang S."/>
            <person name="Liang Y."/>
            <person name="Zimin A.V."/>
            <person name="Pertea G."/>
            <person name="Qi P."/>
            <person name="Bennetzen J.L."/>
            <person name="Dai X."/>
            <person name="Dawson M.W."/>
            <person name="Muller H.G."/>
            <person name="Kugler K."/>
            <person name="Rivarola-Duarte L."/>
            <person name="Spannagl M."/>
            <person name="Mayer K.F.X."/>
            <person name="Lu F.H."/>
            <person name="Bevan M.W."/>
            <person name="Leroy P."/>
            <person name="Li P."/>
            <person name="You F.M."/>
            <person name="Sun Q."/>
            <person name="Liu Z."/>
            <person name="Lyons E."/>
            <person name="Wicker T."/>
            <person name="Salzberg S.L."/>
            <person name="Devos K.M."/>
            <person name="Dvorak J."/>
        </authorList>
    </citation>
    <scope>NUCLEOTIDE SEQUENCE [LARGE SCALE GENOMIC DNA]</scope>
    <source>
        <strain evidence="1">cv. AL8/78</strain>
    </source>
</reference>
<evidence type="ECO:0000313" key="2">
    <source>
        <dbReference type="Proteomes" id="UP000015105"/>
    </source>
</evidence>
<dbReference type="Gramene" id="AET2Gv21191300.35">
    <property type="protein sequence ID" value="AET2Gv21191300.35"/>
    <property type="gene ID" value="AET2Gv21191300"/>
</dbReference>
<reference evidence="1" key="5">
    <citation type="journal article" date="2021" name="G3 (Bethesda)">
        <title>Aegilops tauschii genome assembly Aet v5.0 features greater sequence contiguity and improved annotation.</title>
        <authorList>
            <person name="Wang L."/>
            <person name="Zhu T."/>
            <person name="Rodriguez J.C."/>
            <person name="Deal K.R."/>
            <person name="Dubcovsky J."/>
            <person name="McGuire P.E."/>
            <person name="Lux T."/>
            <person name="Spannagl M."/>
            <person name="Mayer K.F.X."/>
            <person name="Baldrich P."/>
            <person name="Meyers B.C."/>
            <person name="Huo N."/>
            <person name="Gu Y.Q."/>
            <person name="Zhou H."/>
            <person name="Devos K.M."/>
            <person name="Bennetzen J.L."/>
            <person name="Unver T."/>
            <person name="Budak H."/>
            <person name="Gulick P.J."/>
            <person name="Galiba G."/>
            <person name="Kalapos B."/>
            <person name="Nelson D.R."/>
            <person name="Li P."/>
            <person name="You F.M."/>
            <person name="Luo M.C."/>
            <person name="Dvorak J."/>
        </authorList>
    </citation>
    <scope>NUCLEOTIDE SEQUENCE [LARGE SCALE GENOMIC DNA]</scope>
    <source>
        <strain evidence="1">cv. AL8/78</strain>
    </source>
</reference>
<evidence type="ECO:0000313" key="1">
    <source>
        <dbReference type="EnsemblPlants" id="AET2Gv21191300.35"/>
    </source>
</evidence>
<organism evidence="1 2">
    <name type="scientific">Aegilops tauschii subsp. strangulata</name>
    <name type="common">Goatgrass</name>
    <dbReference type="NCBI Taxonomy" id="200361"/>
    <lineage>
        <taxon>Eukaryota</taxon>
        <taxon>Viridiplantae</taxon>
        <taxon>Streptophyta</taxon>
        <taxon>Embryophyta</taxon>
        <taxon>Tracheophyta</taxon>
        <taxon>Spermatophyta</taxon>
        <taxon>Magnoliopsida</taxon>
        <taxon>Liliopsida</taxon>
        <taxon>Poales</taxon>
        <taxon>Poaceae</taxon>
        <taxon>BOP clade</taxon>
        <taxon>Pooideae</taxon>
        <taxon>Triticodae</taxon>
        <taxon>Triticeae</taxon>
        <taxon>Triticinae</taxon>
        <taxon>Aegilops</taxon>
    </lineage>
</organism>
<reference evidence="2" key="1">
    <citation type="journal article" date="2014" name="Science">
        <title>Ancient hybridizations among the ancestral genomes of bread wheat.</title>
        <authorList>
            <consortium name="International Wheat Genome Sequencing Consortium,"/>
            <person name="Marcussen T."/>
            <person name="Sandve S.R."/>
            <person name="Heier L."/>
            <person name="Spannagl M."/>
            <person name="Pfeifer M."/>
            <person name="Jakobsen K.S."/>
            <person name="Wulff B.B."/>
            <person name="Steuernagel B."/>
            <person name="Mayer K.F."/>
            <person name="Olsen O.A."/>
        </authorList>
    </citation>
    <scope>NUCLEOTIDE SEQUENCE [LARGE SCALE GENOMIC DNA]</scope>
    <source>
        <strain evidence="2">cv. AL8/78</strain>
    </source>
</reference>